<dbReference type="Proteomes" id="UP000054166">
    <property type="component" value="Unassembled WGS sequence"/>
</dbReference>
<sequence length="444" mass="48628">MPDIFALQIQGTVLTPSSGEEYKKALRRYSDLAILKASYIVLPSAFSDIPTVLSFATSQTPPIEIAVKGGGNHCSPWASSEGGLIIDLTRLNYVVVSDDKRSVRVQGGALWGDVYEECQKFEVDVVGCPFWFIGVGGYILGGGYGRFGGDHGLGLDNVLAATVILADGRIVRTSPTEESDLFWAIRGGGNQFGIVVEFVLKAFPAAQTVTLGSLTYPETDIGNVLSVVQEWKKVHTTKERVVLAFGNAARAAKVLHPFRDTLKPIVDRSVSVPNMLAASHVADGNFETTPSRMLLQGVIVSDIWTDMVLEVWDRWCEFTQKDDCKQTLVTWEIGRPEKIAEVGRADTAFYARDPHCVVVVHGGNRLPASDESTRAFGSSITDYMRKYNIQKTGKDIGVLLNYARGDEAPEDVFGTNLPRLRKLKAKYDPKGVWSKGFVIEPDFG</sequence>
<dbReference type="EMBL" id="KN832984">
    <property type="protein sequence ID" value="KIM85789.1"/>
    <property type="molecule type" value="Genomic_DNA"/>
</dbReference>
<evidence type="ECO:0000256" key="2">
    <source>
        <dbReference type="ARBA" id="ARBA00005466"/>
    </source>
</evidence>
<evidence type="ECO:0000259" key="6">
    <source>
        <dbReference type="PROSITE" id="PS51387"/>
    </source>
</evidence>
<dbReference type="InterPro" id="IPR016169">
    <property type="entry name" value="FAD-bd_PCMH_sub2"/>
</dbReference>
<dbReference type="InterPro" id="IPR006094">
    <property type="entry name" value="Oxid_FAD_bind_N"/>
</dbReference>
<name>A0A0C3G1S1_PILCF</name>
<comment type="cofactor">
    <cofactor evidence="1">
        <name>FAD</name>
        <dbReference type="ChEBI" id="CHEBI:57692"/>
    </cofactor>
</comment>
<evidence type="ECO:0000256" key="1">
    <source>
        <dbReference type="ARBA" id="ARBA00001974"/>
    </source>
</evidence>
<dbReference type="GO" id="GO:0071949">
    <property type="term" value="F:FAD binding"/>
    <property type="evidence" value="ECO:0007669"/>
    <property type="project" value="InterPro"/>
</dbReference>
<feature type="domain" description="FAD-binding PCMH-type" evidence="6">
    <location>
        <begin position="33"/>
        <end position="205"/>
    </location>
</feature>
<evidence type="ECO:0000313" key="8">
    <source>
        <dbReference type="Proteomes" id="UP000054166"/>
    </source>
</evidence>
<dbReference type="Pfam" id="PF08031">
    <property type="entry name" value="BBE"/>
    <property type="match status" value="1"/>
</dbReference>
<dbReference type="OrthoDB" id="415825at2759"/>
<dbReference type="PANTHER" id="PTHR42973">
    <property type="entry name" value="BINDING OXIDOREDUCTASE, PUTATIVE (AFU_ORTHOLOGUE AFUA_1G17690)-RELATED"/>
    <property type="match status" value="1"/>
</dbReference>
<reference evidence="8" key="2">
    <citation type="submission" date="2015-01" db="EMBL/GenBank/DDBJ databases">
        <title>Evolutionary Origins and Diversification of the Mycorrhizal Mutualists.</title>
        <authorList>
            <consortium name="DOE Joint Genome Institute"/>
            <consortium name="Mycorrhizal Genomics Consortium"/>
            <person name="Kohler A."/>
            <person name="Kuo A."/>
            <person name="Nagy L.G."/>
            <person name="Floudas D."/>
            <person name="Copeland A."/>
            <person name="Barry K.W."/>
            <person name="Cichocki N."/>
            <person name="Veneault-Fourrey C."/>
            <person name="LaButti K."/>
            <person name="Lindquist E.A."/>
            <person name="Lipzen A."/>
            <person name="Lundell T."/>
            <person name="Morin E."/>
            <person name="Murat C."/>
            <person name="Riley R."/>
            <person name="Ohm R."/>
            <person name="Sun H."/>
            <person name="Tunlid A."/>
            <person name="Henrissat B."/>
            <person name="Grigoriev I.V."/>
            <person name="Hibbett D.S."/>
            <person name="Martin F."/>
        </authorList>
    </citation>
    <scope>NUCLEOTIDE SEQUENCE [LARGE SCALE GENOMIC DNA]</scope>
    <source>
        <strain evidence="8">F 1598</strain>
    </source>
</reference>
<dbReference type="InterPro" id="IPR050416">
    <property type="entry name" value="FAD-linked_Oxidoreductase"/>
</dbReference>
<evidence type="ECO:0000313" key="7">
    <source>
        <dbReference type="EMBL" id="KIM85789.1"/>
    </source>
</evidence>
<dbReference type="InterPro" id="IPR036318">
    <property type="entry name" value="FAD-bd_PCMH-like_sf"/>
</dbReference>
<evidence type="ECO:0000256" key="3">
    <source>
        <dbReference type="ARBA" id="ARBA00022630"/>
    </source>
</evidence>
<dbReference type="Gene3D" id="3.40.462.20">
    <property type="match status" value="1"/>
</dbReference>
<dbReference type="Pfam" id="PF01565">
    <property type="entry name" value="FAD_binding_4"/>
    <property type="match status" value="1"/>
</dbReference>
<reference evidence="7 8" key="1">
    <citation type="submission" date="2014-04" db="EMBL/GenBank/DDBJ databases">
        <authorList>
            <consortium name="DOE Joint Genome Institute"/>
            <person name="Kuo A."/>
            <person name="Tarkka M."/>
            <person name="Buscot F."/>
            <person name="Kohler A."/>
            <person name="Nagy L.G."/>
            <person name="Floudas D."/>
            <person name="Copeland A."/>
            <person name="Barry K.W."/>
            <person name="Cichocki N."/>
            <person name="Veneault-Fourrey C."/>
            <person name="LaButti K."/>
            <person name="Lindquist E.A."/>
            <person name="Lipzen A."/>
            <person name="Lundell T."/>
            <person name="Morin E."/>
            <person name="Murat C."/>
            <person name="Sun H."/>
            <person name="Tunlid A."/>
            <person name="Henrissat B."/>
            <person name="Grigoriev I.V."/>
            <person name="Hibbett D.S."/>
            <person name="Martin F."/>
            <person name="Nordberg H.P."/>
            <person name="Cantor M.N."/>
            <person name="Hua S.X."/>
        </authorList>
    </citation>
    <scope>NUCLEOTIDE SEQUENCE [LARGE SCALE GENOMIC DNA]</scope>
    <source>
        <strain evidence="7 8">F 1598</strain>
    </source>
</reference>
<keyword evidence="5" id="KW-0560">Oxidoreductase</keyword>
<dbReference type="PANTHER" id="PTHR42973:SF39">
    <property type="entry name" value="FAD-BINDING PCMH-TYPE DOMAIN-CONTAINING PROTEIN"/>
    <property type="match status" value="1"/>
</dbReference>
<proteinExistence type="inferred from homology"/>
<keyword evidence="8" id="KW-1185">Reference proteome</keyword>
<dbReference type="GO" id="GO:0016491">
    <property type="term" value="F:oxidoreductase activity"/>
    <property type="evidence" value="ECO:0007669"/>
    <property type="project" value="UniProtKB-KW"/>
</dbReference>
<accession>A0A0C3G1S1</accession>
<protein>
    <recommendedName>
        <fullName evidence="6">FAD-binding PCMH-type domain-containing protein</fullName>
    </recommendedName>
</protein>
<dbReference type="HOGENOM" id="CLU_018354_10_0_1"/>
<dbReference type="AlphaFoldDB" id="A0A0C3G1S1"/>
<organism evidence="7 8">
    <name type="scientific">Piloderma croceum (strain F 1598)</name>
    <dbReference type="NCBI Taxonomy" id="765440"/>
    <lineage>
        <taxon>Eukaryota</taxon>
        <taxon>Fungi</taxon>
        <taxon>Dikarya</taxon>
        <taxon>Basidiomycota</taxon>
        <taxon>Agaricomycotina</taxon>
        <taxon>Agaricomycetes</taxon>
        <taxon>Agaricomycetidae</taxon>
        <taxon>Atheliales</taxon>
        <taxon>Atheliaceae</taxon>
        <taxon>Piloderma</taxon>
    </lineage>
</organism>
<keyword evidence="4" id="KW-0274">FAD</keyword>
<dbReference type="InterPro" id="IPR012951">
    <property type="entry name" value="BBE"/>
</dbReference>
<gene>
    <name evidence="7" type="ORF">PILCRDRAFT_5431</name>
</gene>
<dbReference type="STRING" id="765440.A0A0C3G1S1"/>
<dbReference type="InterPro" id="IPR016166">
    <property type="entry name" value="FAD-bd_PCMH"/>
</dbReference>
<evidence type="ECO:0000256" key="5">
    <source>
        <dbReference type="ARBA" id="ARBA00023002"/>
    </source>
</evidence>
<dbReference type="PROSITE" id="PS51387">
    <property type="entry name" value="FAD_PCMH"/>
    <property type="match status" value="1"/>
</dbReference>
<comment type="similarity">
    <text evidence="2">Belongs to the oxygen-dependent FAD-linked oxidoreductase family.</text>
</comment>
<dbReference type="Gene3D" id="3.30.43.10">
    <property type="entry name" value="Uridine Diphospho-n-acetylenolpyruvylglucosamine Reductase, domain 2"/>
    <property type="match status" value="1"/>
</dbReference>
<dbReference type="Gene3D" id="3.30.465.10">
    <property type="match status" value="1"/>
</dbReference>
<dbReference type="InParanoid" id="A0A0C3G1S1"/>
<evidence type="ECO:0000256" key="4">
    <source>
        <dbReference type="ARBA" id="ARBA00022827"/>
    </source>
</evidence>
<dbReference type="SUPFAM" id="SSF56176">
    <property type="entry name" value="FAD-binding/transporter-associated domain-like"/>
    <property type="match status" value="1"/>
</dbReference>
<keyword evidence="3" id="KW-0285">Flavoprotein</keyword>
<dbReference type="InterPro" id="IPR016167">
    <property type="entry name" value="FAD-bd_PCMH_sub1"/>
</dbReference>